<feature type="domain" description="Methyl-accepting transducer" evidence="5">
    <location>
        <begin position="79"/>
        <end position="254"/>
    </location>
</feature>
<dbReference type="InterPro" id="IPR004089">
    <property type="entry name" value="MCPsignal_dom"/>
</dbReference>
<name>D4H208_DENA2</name>
<protein>
    <submittedName>
        <fullName evidence="6">Methyl-accepting chemotaxis sensory transducer</fullName>
    </submittedName>
</protein>
<feature type="region of interest" description="Disordered" evidence="3">
    <location>
        <begin position="380"/>
        <end position="400"/>
    </location>
</feature>
<dbReference type="GO" id="GO:0016020">
    <property type="term" value="C:membrane"/>
    <property type="evidence" value="ECO:0007669"/>
    <property type="project" value="InterPro"/>
</dbReference>
<keyword evidence="1 2" id="KW-0807">Transducer</keyword>
<dbReference type="Pfam" id="PF00015">
    <property type="entry name" value="MCPsignal"/>
    <property type="match status" value="1"/>
</dbReference>
<accession>D4H208</accession>
<keyword evidence="4" id="KW-0812">Transmembrane</keyword>
<sequence length="400" mass="43545" precursor="true">MKQIDKGGMVFLLLLLTAQTGTAFISSSGSRFAVSVILSIVILIAVYLVTRKSCGKVTTKFQSKEQACYEGIKKAVFPVSEVLKERAELMNILRGQLLKANADSENAHNNISEKFSEIVSRAEEQSENAAMAVSAFTGSTGSSGSFIDKSRATLMNVVEEIGHISSYIEETNNELSVVINDVNEIQETVTNVEYIADQTNLLALNAAIEAARAGEAGRGFAVVADEVRKLAEKSNEFALEIKNIVQKVSSSVNNIHVNAVRNVKNANEIKDSSGAEISTTLESLNESISTSNSIVQDLQGSSSMLADEINNMVVSMQYQDINRQRIEHVIEPLEIMNSDLLELSNTLSSYKGGILKVDVSEIAKHMANIYTMESEREIFGTTTNKPSNGSAHEDDNVELF</sequence>
<keyword evidence="4" id="KW-1133">Transmembrane helix</keyword>
<dbReference type="Gene3D" id="1.10.287.950">
    <property type="entry name" value="Methyl-accepting chemotaxis protein"/>
    <property type="match status" value="1"/>
</dbReference>
<dbReference type="AlphaFoldDB" id="D4H208"/>
<dbReference type="KEGG" id="dap:Dacet_0180"/>
<feature type="transmembrane region" description="Helical" evidence="4">
    <location>
        <begin position="33"/>
        <end position="50"/>
    </location>
</feature>
<gene>
    <name evidence="6" type="ordered locus">Dacet_0180</name>
</gene>
<dbReference type="HOGENOM" id="CLU_043262_2_0_0"/>
<proteinExistence type="predicted"/>
<dbReference type="SUPFAM" id="SSF58104">
    <property type="entry name" value="Methyl-accepting chemotaxis protein (MCP) signaling domain"/>
    <property type="match status" value="1"/>
</dbReference>
<evidence type="ECO:0000256" key="1">
    <source>
        <dbReference type="ARBA" id="ARBA00023224"/>
    </source>
</evidence>
<evidence type="ECO:0000259" key="5">
    <source>
        <dbReference type="PROSITE" id="PS50111"/>
    </source>
</evidence>
<dbReference type="PANTHER" id="PTHR32089">
    <property type="entry name" value="METHYL-ACCEPTING CHEMOTAXIS PROTEIN MCPB"/>
    <property type="match status" value="1"/>
</dbReference>
<evidence type="ECO:0000256" key="3">
    <source>
        <dbReference type="SAM" id="MobiDB-lite"/>
    </source>
</evidence>
<dbReference type="EMBL" id="CP001968">
    <property type="protein sequence ID" value="ADD66985.1"/>
    <property type="molecule type" value="Genomic_DNA"/>
</dbReference>
<evidence type="ECO:0000313" key="6">
    <source>
        <dbReference type="EMBL" id="ADD66985.1"/>
    </source>
</evidence>
<dbReference type="STRING" id="522772.Dacet_0180"/>
<keyword evidence="7" id="KW-1185">Reference proteome</keyword>
<evidence type="ECO:0000256" key="2">
    <source>
        <dbReference type="PROSITE-ProRule" id="PRU00284"/>
    </source>
</evidence>
<evidence type="ECO:0000313" key="7">
    <source>
        <dbReference type="Proteomes" id="UP000002012"/>
    </source>
</evidence>
<dbReference type="PANTHER" id="PTHR32089:SF112">
    <property type="entry name" value="LYSOZYME-LIKE PROTEIN-RELATED"/>
    <property type="match status" value="1"/>
</dbReference>
<keyword evidence="4" id="KW-0472">Membrane</keyword>
<dbReference type="Proteomes" id="UP000002012">
    <property type="component" value="Chromosome"/>
</dbReference>
<dbReference type="eggNOG" id="COG0840">
    <property type="taxonomic scope" value="Bacteria"/>
</dbReference>
<dbReference type="PROSITE" id="PS50111">
    <property type="entry name" value="CHEMOTAXIS_TRANSDUC_2"/>
    <property type="match status" value="1"/>
</dbReference>
<dbReference type="RefSeq" id="WP_013009533.1">
    <property type="nucleotide sequence ID" value="NC_013943.1"/>
</dbReference>
<organism evidence="6 7">
    <name type="scientific">Denitrovibrio acetiphilus (strain DSM 12809 / NBRC 114555 / N2460)</name>
    <dbReference type="NCBI Taxonomy" id="522772"/>
    <lineage>
        <taxon>Bacteria</taxon>
        <taxon>Pseudomonadati</taxon>
        <taxon>Deferribacterota</taxon>
        <taxon>Deferribacteres</taxon>
        <taxon>Deferribacterales</taxon>
        <taxon>Geovibrionaceae</taxon>
        <taxon>Denitrovibrio</taxon>
    </lineage>
</organism>
<feature type="compositionally biased region" description="Polar residues" evidence="3">
    <location>
        <begin position="380"/>
        <end position="390"/>
    </location>
</feature>
<evidence type="ECO:0000256" key="4">
    <source>
        <dbReference type="SAM" id="Phobius"/>
    </source>
</evidence>
<dbReference type="SMART" id="SM00283">
    <property type="entry name" value="MA"/>
    <property type="match status" value="1"/>
</dbReference>
<dbReference type="InParanoid" id="D4H208"/>
<dbReference type="GO" id="GO:0007165">
    <property type="term" value="P:signal transduction"/>
    <property type="evidence" value="ECO:0007669"/>
    <property type="project" value="UniProtKB-KW"/>
</dbReference>
<dbReference type="PaxDb" id="522772-Dacet_0180"/>
<reference evidence="6 7" key="1">
    <citation type="journal article" date="2010" name="Stand. Genomic Sci.">
        <title>Complete genome sequence of Denitrovibrio acetiphilus type strain (N2460).</title>
        <authorList>
            <person name="Kiss H."/>
            <person name="Lang E."/>
            <person name="Lapidus A."/>
            <person name="Copeland A."/>
            <person name="Nolan M."/>
            <person name="Glavina Del Rio T."/>
            <person name="Chen F."/>
            <person name="Lucas S."/>
            <person name="Tice H."/>
            <person name="Cheng J.F."/>
            <person name="Han C."/>
            <person name="Goodwin L."/>
            <person name="Pitluck S."/>
            <person name="Liolios K."/>
            <person name="Pati A."/>
            <person name="Ivanova N."/>
            <person name="Mavromatis K."/>
            <person name="Chen A."/>
            <person name="Palaniappan K."/>
            <person name="Land M."/>
            <person name="Hauser L."/>
            <person name="Chang Y.J."/>
            <person name="Jeffries C.D."/>
            <person name="Detter J.C."/>
            <person name="Brettin T."/>
            <person name="Spring S."/>
            <person name="Rohde M."/>
            <person name="Goker M."/>
            <person name="Woyke T."/>
            <person name="Bristow J."/>
            <person name="Eisen J.A."/>
            <person name="Markowitz V."/>
            <person name="Hugenholtz P."/>
            <person name="Kyrpides N.C."/>
            <person name="Klenk H.P."/>
        </authorList>
    </citation>
    <scope>NUCLEOTIDE SEQUENCE [LARGE SCALE GENOMIC DNA]</scope>
    <source>
        <strain evidence="7">DSM 12809 / NBRC 114555 / N2460</strain>
    </source>
</reference>